<proteinExistence type="predicted"/>
<feature type="transmembrane region" description="Helical" evidence="2">
    <location>
        <begin position="75"/>
        <end position="97"/>
    </location>
</feature>
<feature type="region of interest" description="Disordered" evidence="1">
    <location>
        <begin position="452"/>
        <end position="521"/>
    </location>
</feature>
<evidence type="ECO:0000313" key="3">
    <source>
        <dbReference type="EMBL" id="KAH7135122.1"/>
    </source>
</evidence>
<accession>A0A9P9IVJ6</accession>
<dbReference type="OrthoDB" id="3944567at2759"/>
<evidence type="ECO:0000313" key="4">
    <source>
        <dbReference type="Proteomes" id="UP000700596"/>
    </source>
</evidence>
<keyword evidence="2" id="KW-0472">Membrane</keyword>
<gene>
    <name evidence="3" type="ORF">B0J11DRAFT_547156</name>
</gene>
<keyword evidence="2" id="KW-0812">Transmembrane</keyword>
<feature type="compositionally biased region" description="Low complexity" evidence="1">
    <location>
        <begin position="237"/>
        <end position="252"/>
    </location>
</feature>
<keyword evidence="2" id="KW-1133">Transmembrane helix</keyword>
<evidence type="ECO:0000256" key="1">
    <source>
        <dbReference type="SAM" id="MobiDB-lite"/>
    </source>
</evidence>
<protein>
    <submittedName>
        <fullName evidence="3">Uncharacterized protein</fullName>
    </submittedName>
</protein>
<keyword evidence="4" id="KW-1185">Reference proteome</keyword>
<feature type="compositionally biased region" description="Low complexity" evidence="1">
    <location>
        <begin position="216"/>
        <end position="226"/>
    </location>
</feature>
<feature type="transmembrane region" description="Helical" evidence="2">
    <location>
        <begin position="35"/>
        <end position="63"/>
    </location>
</feature>
<dbReference type="EMBL" id="JAGMWT010000002">
    <property type="protein sequence ID" value="KAH7135122.1"/>
    <property type="molecule type" value="Genomic_DNA"/>
</dbReference>
<feature type="transmembrane region" description="Helical" evidence="2">
    <location>
        <begin position="159"/>
        <end position="190"/>
    </location>
</feature>
<evidence type="ECO:0000256" key="2">
    <source>
        <dbReference type="SAM" id="Phobius"/>
    </source>
</evidence>
<dbReference type="AlphaFoldDB" id="A0A9P9IVJ6"/>
<feature type="compositionally biased region" description="Polar residues" evidence="1">
    <location>
        <begin position="258"/>
        <end position="267"/>
    </location>
</feature>
<feature type="region of interest" description="Disordered" evidence="1">
    <location>
        <begin position="208"/>
        <end position="268"/>
    </location>
</feature>
<feature type="transmembrane region" description="Helical" evidence="2">
    <location>
        <begin position="118"/>
        <end position="139"/>
    </location>
</feature>
<dbReference type="Proteomes" id="UP000700596">
    <property type="component" value="Unassembled WGS sequence"/>
</dbReference>
<name>A0A9P9IVJ6_9PLEO</name>
<sequence>MAGSDSSSQGASQRPKFDNAPTAIKFSKRLPRRQLTLIGITVCLNVLLWSSVFVVVTTVYLVVADPDDTTSIPTHVLSLSSALASSAYIILHTIFSLKQRIWRHQRRNPSIIRNASYFAVRLAVSLCVLWLLTTGWNMITVSRQPVCLAASPDLAGWEAGATCVIARATISISFIALIASCALFWMLAVVRRPFEAHVMKPGYRRPVNQYPTPAVSRRPSPSRSIPLTPEKCPGRVSTSSDRSSPSDYSNNDVETLDLNATPSSSSIHAPAPVRSLGLGIFTSEDQPPPVPAAFLPHRSTSHESLPPIFQPSTSHNHLIPPPRKSGLVTPSGFVPMSIPVRYSASAWKAVHPTLPLPLRPAASRSNPHLSHTAIGHGFPYRPRHVRSSVSLTRPYRLSTVTPTDSVTWSSRSGSTGPGDDGRGSPSSGSTSVAQRATANEIAYAILNGTAIPGTTNSNKSRHARHASVPDTSSDMELSSGRMAKGWKPILQDQDDSDPPEATTKDSLPRVPIPRSSSTDLMSRLSVGADNILHRLAAESRFSPDSSPEDNSVNLRKELDKELDSIFGLPKHVKDMPFRKSRSASPLNHRSVDFGEDSMNILRASTVSQMPQNPTIVKREIGGTDTRRMTFQEMKNKPLPKIAFLYD</sequence>
<comment type="caution">
    <text evidence="3">The sequence shown here is derived from an EMBL/GenBank/DDBJ whole genome shotgun (WGS) entry which is preliminary data.</text>
</comment>
<organism evidence="3 4">
    <name type="scientific">Dendryphion nanum</name>
    <dbReference type="NCBI Taxonomy" id="256645"/>
    <lineage>
        <taxon>Eukaryota</taxon>
        <taxon>Fungi</taxon>
        <taxon>Dikarya</taxon>
        <taxon>Ascomycota</taxon>
        <taxon>Pezizomycotina</taxon>
        <taxon>Dothideomycetes</taxon>
        <taxon>Pleosporomycetidae</taxon>
        <taxon>Pleosporales</taxon>
        <taxon>Torulaceae</taxon>
        <taxon>Dendryphion</taxon>
    </lineage>
</organism>
<feature type="region of interest" description="Disordered" evidence="1">
    <location>
        <begin position="400"/>
        <end position="434"/>
    </location>
</feature>
<reference evidence="3" key="1">
    <citation type="journal article" date="2021" name="Nat. Commun.">
        <title>Genetic determinants of endophytism in the Arabidopsis root mycobiome.</title>
        <authorList>
            <person name="Mesny F."/>
            <person name="Miyauchi S."/>
            <person name="Thiergart T."/>
            <person name="Pickel B."/>
            <person name="Atanasova L."/>
            <person name="Karlsson M."/>
            <person name="Huettel B."/>
            <person name="Barry K.W."/>
            <person name="Haridas S."/>
            <person name="Chen C."/>
            <person name="Bauer D."/>
            <person name="Andreopoulos W."/>
            <person name="Pangilinan J."/>
            <person name="LaButti K."/>
            <person name="Riley R."/>
            <person name="Lipzen A."/>
            <person name="Clum A."/>
            <person name="Drula E."/>
            <person name="Henrissat B."/>
            <person name="Kohler A."/>
            <person name="Grigoriev I.V."/>
            <person name="Martin F.M."/>
            <person name="Hacquard S."/>
        </authorList>
    </citation>
    <scope>NUCLEOTIDE SEQUENCE</scope>
    <source>
        <strain evidence="3">MPI-CAGE-CH-0243</strain>
    </source>
</reference>